<dbReference type="PANTHER" id="PTHR13131">
    <property type="entry name" value="CYSTINOSIN"/>
    <property type="match status" value="1"/>
</dbReference>
<evidence type="ECO:0000256" key="4">
    <source>
        <dbReference type="ARBA" id="ARBA00022737"/>
    </source>
</evidence>
<dbReference type="FunFam" id="1.20.1280.290:FF:000018">
    <property type="entry name" value="Cystinosin homolog"/>
    <property type="match status" value="1"/>
</dbReference>
<evidence type="ECO:0000256" key="2">
    <source>
        <dbReference type="ARBA" id="ARBA00022448"/>
    </source>
</evidence>
<evidence type="ECO:0000256" key="1">
    <source>
        <dbReference type="ARBA" id="ARBA00004155"/>
    </source>
</evidence>
<feature type="transmembrane region" description="Helical" evidence="9">
    <location>
        <begin position="31"/>
        <end position="52"/>
    </location>
</feature>
<proteinExistence type="predicted"/>
<dbReference type="RefSeq" id="XP_015875597.1">
    <property type="nucleotide sequence ID" value="XM_016020111.2"/>
</dbReference>
<dbReference type="KEGG" id="zju:107412322"/>
<keyword evidence="3 9" id="KW-0812">Transmembrane</keyword>
<reference evidence="12" key="1">
    <citation type="submission" date="2022-04" db="UniProtKB">
        <authorList>
            <consortium name="RefSeq"/>
        </authorList>
    </citation>
    <scope>IDENTIFICATION</scope>
    <source>
        <tissue evidence="11 12">In vitro plantlets</tissue>
    </source>
</reference>
<dbReference type="InterPro" id="IPR005282">
    <property type="entry name" value="LC_transporter"/>
</dbReference>
<protein>
    <recommendedName>
        <fullName evidence="8">Cystinosin homolog</fullName>
    </recommendedName>
</protein>
<evidence type="ECO:0000256" key="5">
    <source>
        <dbReference type="ARBA" id="ARBA00022989"/>
    </source>
</evidence>
<dbReference type="SMART" id="SM00679">
    <property type="entry name" value="CTNS"/>
    <property type="match status" value="2"/>
</dbReference>
<dbReference type="Gene3D" id="1.20.1280.290">
    <property type="match status" value="2"/>
</dbReference>
<evidence type="ECO:0000256" key="6">
    <source>
        <dbReference type="ARBA" id="ARBA00023136"/>
    </source>
</evidence>
<evidence type="ECO:0000313" key="11">
    <source>
        <dbReference type="RefSeq" id="XP_015875597.1"/>
    </source>
</evidence>
<evidence type="ECO:0000313" key="12">
    <source>
        <dbReference type="RefSeq" id="XP_015878038.1"/>
    </source>
</evidence>
<evidence type="ECO:0000256" key="3">
    <source>
        <dbReference type="ARBA" id="ARBA00022692"/>
    </source>
</evidence>
<feature type="transmembrane region" description="Helical" evidence="9">
    <location>
        <begin position="240"/>
        <end position="259"/>
    </location>
</feature>
<dbReference type="GeneID" id="107412322"/>
<evidence type="ECO:0000313" key="10">
    <source>
        <dbReference type="Proteomes" id="UP001652623"/>
    </source>
</evidence>
<dbReference type="RefSeq" id="XP_015878038.1">
    <property type="nucleotide sequence ID" value="XM_016022552.2"/>
</dbReference>
<dbReference type="GO" id="GO:0015184">
    <property type="term" value="F:L-cystine transmembrane transporter activity"/>
    <property type="evidence" value="ECO:0007669"/>
    <property type="project" value="TreeGrafter"/>
</dbReference>
<dbReference type="AlphaFoldDB" id="A0A6P3ZRJ0"/>
<evidence type="ECO:0000256" key="8">
    <source>
        <dbReference type="ARBA" id="ARBA00074957"/>
    </source>
</evidence>
<organism evidence="12">
    <name type="scientific">Ziziphus jujuba</name>
    <name type="common">Chinese jujube</name>
    <name type="synonym">Ziziphus sativa</name>
    <dbReference type="NCBI Taxonomy" id="326968"/>
    <lineage>
        <taxon>Eukaryota</taxon>
        <taxon>Viridiplantae</taxon>
        <taxon>Streptophyta</taxon>
        <taxon>Embryophyta</taxon>
        <taxon>Tracheophyta</taxon>
        <taxon>Spermatophyta</taxon>
        <taxon>Magnoliopsida</taxon>
        <taxon>eudicotyledons</taxon>
        <taxon>Gunneridae</taxon>
        <taxon>Pentapetalae</taxon>
        <taxon>rosids</taxon>
        <taxon>fabids</taxon>
        <taxon>Rosales</taxon>
        <taxon>Rhamnaceae</taxon>
        <taxon>Paliureae</taxon>
        <taxon>Ziziphus</taxon>
    </lineage>
</organism>
<dbReference type="PANTHER" id="PTHR13131:SF5">
    <property type="entry name" value="CYSTINOSIN"/>
    <property type="match status" value="1"/>
</dbReference>
<dbReference type="GO" id="GO:0005765">
    <property type="term" value="C:lysosomal membrane"/>
    <property type="evidence" value="ECO:0007669"/>
    <property type="project" value="UniProtKB-SubCell"/>
</dbReference>
<feature type="transmembrane region" description="Helical" evidence="9">
    <location>
        <begin position="105"/>
        <end position="127"/>
    </location>
</feature>
<gene>
    <name evidence="12" type="primary">LOC107414406</name>
    <name evidence="11" type="synonym">LOC107412322</name>
</gene>
<dbReference type="InterPro" id="IPR006603">
    <property type="entry name" value="PQ-loop_rpt"/>
</dbReference>
<comment type="subcellular location">
    <subcellularLocation>
        <location evidence="1">Lysosome membrane</location>
        <topology evidence="1">Multi-pass membrane protein</topology>
    </subcellularLocation>
</comment>
<keyword evidence="4" id="KW-0677">Repeat</keyword>
<feature type="transmembrane region" description="Helical" evidence="9">
    <location>
        <begin position="164"/>
        <end position="184"/>
    </location>
</feature>
<keyword evidence="6 9" id="KW-0472">Membrane</keyword>
<sequence>MASLFEVGTEMKMAPSSTSWNSTPLEFTYQALGWIAFSCWGVCFYPQLYLNFRRKSVVGLNFDFLILNVTKLCCYSAYNICLYFVPAVQNQYFDEYGSTEMIPVALSDVAMAIHALLLTLFAMFQVAIYERGGQKFSKICIVLVASVWLTAGICFFIALPTNSWLWLVYILNTIQVFMTVIKYAPQAIMNFLRKSTDGFSIFYILFDFTGDVANLAQMAVQSINQGSLVNFYGNIGKTMICLLSILFDLIFMSQHYLLYPAKKALVPLKRSKESKEPLIKSFGHPQLLNV</sequence>
<keyword evidence="10" id="KW-1185">Reference proteome</keyword>
<name>A0A6P3ZRJ0_ZIZJJ</name>
<accession>A0A6P3ZRJ0</accession>
<evidence type="ECO:0000256" key="7">
    <source>
        <dbReference type="ARBA" id="ARBA00023228"/>
    </source>
</evidence>
<keyword evidence="7" id="KW-0458">Lysosome</keyword>
<evidence type="ECO:0000256" key="9">
    <source>
        <dbReference type="SAM" id="Phobius"/>
    </source>
</evidence>
<dbReference type="Proteomes" id="UP001652623">
    <property type="component" value="Chromosome 1"/>
</dbReference>
<keyword evidence="5 9" id="KW-1133">Transmembrane helix</keyword>
<keyword evidence="2" id="KW-0813">Transport</keyword>
<feature type="transmembrane region" description="Helical" evidence="9">
    <location>
        <begin position="64"/>
        <end position="85"/>
    </location>
</feature>
<dbReference type="Pfam" id="PF04193">
    <property type="entry name" value="PQ-loop"/>
    <property type="match status" value="2"/>
</dbReference>
<feature type="transmembrane region" description="Helical" evidence="9">
    <location>
        <begin position="139"/>
        <end position="158"/>
    </location>
</feature>